<dbReference type="RefSeq" id="WP_067632348.1">
    <property type="nucleotide sequence ID" value="NZ_CP013213.1"/>
</dbReference>
<organism evidence="1 2">
    <name type="scientific">Erysipelothrix larvae</name>
    <dbReference type="NCBI Taxonomy" id="1514105"/>
    <lineage>
        <taxon>Bacteria</taxon>
        <taxon>Bacillati</taxon>
        <taxon>Bacillota</taxon>
        <taxon>Erysipelotrichia</taxon>
        <taxon>Erysipelotrichales</taxon>
        <taxon>Erysipelotrichaceae</taxon>
        <taxon>Erysipelothrix</taxon>
    </lineage>
</organism>
<gene>
    <name evidence="1" type="ORF">AOC36_05745</name>
</gene>
<proteinExistence type="predicted"/>
<dbReference type="Proteomes" id="UP000063781">
    <property type="component" value="Chromosome"/>
</dbReference>
<dbReference type="InterPro" id="IPR003772">
    <property type="entry name" value="YceD"/>
</dbReference>
<dbReference type="STRING" id="1514105.AOC36_05745"/>
<evidence type="ECO:0008006" key="3">
    <source>
        <dbReference type="Google" id="ProtNLM"/>
    </source>
</evidence>
<dbReference type="KEGG" id="erl:AOC36_05745"/>
<dbReference type="EMBL" id="CP013213">
    <property type="protein sequence ID" value="AMC93499.1"/>
    <property type="molecule type" value="Genomic_DNA"/>
</dbReference>
<evidence type="ECO:0000313" key="1">
    <source>
        <dbReference type="EMBL" id="AMC93499.1"/>
    </source>
</evidence>
<accession>A0A0X8H007</accession>
<evidence type="ECO:0000313" key="2">
    <source>
        <dbReference type="Proteomes" id="UP000063781"/>
    </source>
</evidence>
<protein>
    <recommendedName>
        <fullName evidence="3">DUF177 domain-containing protein</fullName>
    </recommendedName>
</protein>
<name>A0A0X8H007_9FIRM</name>
<dbReference type="Pfam" id="PF02620">
    <property type="entry name" value="YceD"/>
    <property type="match status" value="1"/>
</dbReference>
<reference evidence="1 2" key="1">
    <citation type="submission" date="2015-10" db="EMBL/GenBank/DDBJ databases">
        <title>Erysipelothrix larvae sp. LV19 isolated from the larval gut of the rhinoceros beetle, Trypoxylus dichotomus.</title>
        <authorList>
            <person name="Lim S."/>
            <person name="Kim B.-C."/>
        </authorList>
    </citation>
    <scope>NUCLEOTIDE SEQUENCE [LARGE SCALE GENOMIC DNA]</scope>
    <source>
        <strain evidence="1 2">LV19</strain>
    </source>
</reference>
<dbReference type="AlphaFoldDB" id="A0A0X8H007"/>
<sequence length="173" mass="19940">MEFRVKDLERNSSSRIDISGLVDSFQEMVPNNRFTDLRDVYVEGTGFFNSENDEFFVNCTIEATVEIPCAISLKPVEIEIEATLSEIFLFGIEVRDEEDDDNPVIVVDTDVLDLDPYIWDAILVEIPLKVVHPDLKEYPSGNGWVVLKEEDYLEQKSKEIDPRLAKLKDFKFD</sequence>
<dbReference type="OrthoDB" id="9790372at2"/>
<keyword evidence="2" id="KW-1185">Reference proteome</keyword>